<dbReference type="Proteomes" id="UP001296969">
    <property type="component" value="Unassembled WGS sequence"/>
</dbReference>
<organism evidence="3 4">
    <name type="scientific">Limnobaculum xujianqingii</name>
    <dbReference type="NCBI Taxonomy" id="2738837"/>
    <lineage>
        <taxon>Bacteria</taxon>
        <taxon>Pseudomonadati</taxon>
        <taxon>Pseudomonadota</taxon>
        <taxon>Gammaproteobacteria</taxon>
        <taxon>Enterobacterales</taxon>
        <taxon>Budviciaceae</taxon>
        <taxon>Limnobaculum</taxon>
    </lineage>
</organism>
<gene>
    <name evidence="3" type="ORF">I2492_13370</name>
    <name evidence="2" type="ORF">I2493_12335</name>
</gene>
<proteinExistence type="predicted"/>
<dbReference type="AlphaFoldDB" id="A0A9D7AJX1"/>
<evidence type="ECO:0000313" key="3">
    <source>
        <dbReference type="EMBL" id="MBK5177309.1"/>
    </source>
</evidence>
<evidence type="ECO:0000313" key="4">
    <source>
        <dbReference type="Proteomes" id="UP000807542"/>
    </source>
</evidence>
<feature type="region of interest" description="Disordered" evidence="1">
    <location>
        <begin position="31"/>
        <end position="68"/>
    </location>
</feature>
<dbReference type="RefSeq" id="WP_228398552.1">
    <property type="nucleotide sequence ID" value="NZ_JADRCP010000003.1"/>
</dbReference>
<reference evidence="3 5" key="1">
    <citation type="submission" date="2020-11" db="EMBL/GenBank/DDBJ databases">
        <title>Insectihabitans protaetiae gen. nov. sp. nov. and Insectihabitans allomyrinae sp. nov., isolated from larvae of Protaetia brevitarsis seulensis and Allomyrina dichotoma, respectively.</title>
        <authorList>
            <person name="Lee S.D."/>
            <person name="Byeon Y.-S."/>
            <person name="Kim S.-M."/>
            <person name="Yang H.L."/>
            <person name="Kim I.S."/>
        </authorList>
    </citation>
    <scope>NUCLEOTIDE SEQUENCE</scope>
    <source>
        <strain evidence="3">CWB-B4</strain>
        <strain evidence="2 5">CWB-B43</strain>
    </source>
</reference>
<keyword evidence="5" id="KW-1185">Reference proteome</keyword>
<evidence type="ECO:0000256" key="1">
    <source>
        <dbReference type="SAM" id="MobiDB-lite"/>
    </source>
</evidence>
<sequence length="68" mass="7224">MIAIVASGDPALLAHLMDKQRAAYEELRGNKGTTTTLPIPELDPNGGKLVNPITDQQGGTALVNPDKW</sequence>
<evidence type="ECO:0000313" key="2">
    <source>
        <dbReference type="EMBL" id="MBK5073797.1"/>
    </source>
</evidence>
<dbReference type="EMBL" id="JADRCP010000003">
    <property type="protein sequence ID" value="MBK5177309.1"/>
    <property type="molecule type" value="Genomic_DNA"/>
</dbReference>
<comment type="caution">
    <text evidence="3">The sequence shown here is derived from an EMBL/GenBank/DDBJ whole genome shotgun (WGS) entry which is preliminary data.</text>
</comment>
<dbReference type="Proteomes" id="UP000807542">
    <property type="component" value="Unassembled WGS sequence"/>
</dbReference>
<name>A0A9D7AJX1_9GAMM</name>
<dbReference type="EMBL" id="JADRCQ010000003">
    <property type="protein sequence ID" value="MBK5073797.1"/>
    <property type="molecule type" value="Genomic_DNA"/>
</dbReference>
<accession>A0A9D7AJX1</accession>
<evidence type="ECO:0000313" key="5">
    <source>
        <dbReference type="Proteomes" id="UP001296969"/>
    </source>
</evidence>
<protein>
    <submittedName>
        <fullName evidence="3">Uncharacterized protein</fullName>
    </submittedName>
</protein>